<keyword evidence="3" id="KW-0175">Coiled coil</keyword>
<comment type="subunit">
    <text evidence="2">Homodimer.</text>
</comment>
<keyword evidence="2" id="KW-0963">Cytoplasm</keyword>
<dbReference type="Proteomes" id="UP001519308">
    <property type="component" value="Unassembled WGS sequence"/>
</dbReference>
<dbReference type="InterPro" id="IPR036894">
    <property type="entry name" value="YbaB-like_sf"/>
</dbReference>
<dbReference type="PANTHER" id="PTHR33449">
    <property type="entry name" value="NUCLEOID-ASSOCIATED PROTEIN YBAB"/>
    <property type="match status" value="1"/>
</dbReference>
<dbReference type="PIRSF" id="PIRSF004555">
    <property type="entry name" value="UCP004555"/>
    <property type="match status" value="1"/>
</dbReference>
<dbReference type="HAMAP" id="MF_00274">
    <property type="entry name" value="DNA_YbaB_EbfC"/>
    <property type="match status" value="1"/>
</dbReference>
<proteinExistence type="inferred from homology"/>
<dbReference type="EMBL" id="JAGGLL010000041">
    <property type="protein sequence ID" value="MBP2023890.1"/>
    <property type="molecule type" value="Genomic_DNA"/>
</dbReference>
<dbReference type="SUPFAM" id="SSF82607">
    <property type="entry name" value="YbaB-like"/>
    <property type="match status" value="1"/>
</dbReference>
<dbReference type="GO" id="GO:0003677">
    <property type="term" value="F:DNA binding"/>
    <property type="evidence" value="ECO:0007669"/>
    <property type="project" value="UniProtKB-KW"/>
</dbReference>
<sequence length="112" mass="12023">MAKGGFPGMGGNMNNLIKQAQKFQKDMEEMQKNLETKSYEASVGGGAVTVVVNGKRQLTDIAIKPEVVDADDVEMLQDLVLTAVNEALKKAEEDTNNSMGKLTGGMNMPGLF</sequence>
<comment type="function">
    <text evidence="2">Binds to DNA and alters its conformation. May be involved in regulation of gene expression, nucleoid organization and DNA protection.</text>
</comment>
<dbReference type="PANTHER" id="PTHR33449:SF1">
    <property type="entry name" value="NUCLEOID-ASSOCIATED PROTEIN YBAB"/>
    <property type="match status" value="1"/>
</dbReference>
<evidence type="ECO:0000313" key="5">
    <source>
        <dbReference type="Proteomes" id="UP001519308"/>
    </source>
</evidence>
<dbReference type="InterPro" id="IPR004401">
    <property type="entry name" value="YbaB/EbfC"/>
</dbReference>
<evidence type="ECO:0000313" key="4">
    <source>
        <dbReference type="EMBL" id="MBP2023890.1"/>
    </source>
</evidence>
<evidence type="ECO:0000256" key="2">
    <source>
        <dbReference type="HAMAP-Rule" id="MF_00274"/>
    </source>
</evidence>
<feature type="coiled-coil region" evidence="3">
    <location>
        <begin position="13"/>
        <end position="40"/>
    </location>
</feature>
<gene>
    <name evidence="4" type="ORF">J2Z44_003732</name>
</gene>
<dbReference type="RefSeq" id="WP_021282765.1">
    <property type="nucleotide sequence ID" value="NZ_JAGGLL010000041.1"/>
</dbReference>
<keyword evidence="5" id="KW-1185">Reference proteome</keyword>
<protein>
    <recommendedName>
        <fullName evidence="2">Nucleoid-associated protein J2Z44_003732</fullName>
    </recommendedName>
</protein>
<name>A0ABS4K7Z6_9CLOT</name>
<accession>A0ABS4K7Z6</accession>
<reference evidence="4 5" key="1">
    <citation type="submission" date="2021-03" db="EMBL/GenBank/DDBJ databases">
        <title>Genomic Encyclopedia of Type Strains, Phase IV (KMG-IV): sequencing the most valuable type-strain genomes for metagenomic binning, comparative biology and taxonomic classification.</title>
        <authorList>
            <person name="Goeker M."/>
        </authorList>
    </citation>
    <scope>NUCLEOTIDE SEQUENCE [LARGE SCALE GENOMIC DNA]</scope>
    <source>
        <strain evidence="4 5">DSM 28650</strain>
    </source>
</reference>
<comment type="subcellular location">
    <subcellularLocation>
        <location evidence="2">Cytoplasm</location>
        <location evidence="2">Nucleoid</location>
    </subcellularLocation>
</comment>
<evidence type="ECO:0000256" key="3">
    <source>
        <dbReference type="SAM" id="Coils"/>
    </source>
</evidence>
<dbReference type="NCBIfam" id="TIGR00103">
    <property type="entry name" value="DNA_YbaB_EbfC"/>
    <property type="match status" value="1"/>
</dbReference>
<comment type="similarity">
    <text evidence="2">Belongs to the YbaB/EbfC family.</text>
</comment>
<comment type="caution">
    <text evidence="4">The sequence shown here is derived from an EMBL/GenBank/DDBJ whole genome shotgun (WGS) entry which is preliminary data.</text>
</comment>
<dbReference type="Gene3D" id="3.30.1310.10">
    <property type="entry name" value="Nucleoid-associated protein YbaB-like domain"/>
    <property type="match status" value="1"/>
</dbReference>
<evidence type="ECO:0000256" key="1">
    <source>
        <dbReference type="ARBA" id="ARBA00023125"/>
    </source>
</evidence>
<keyword evidence="1 2" id="KW-0238">DNA-binding</keyword>
<organism evidence="4 5">
    <name type="scientific">Clostridium punense</name>
    <dbReference type="NCBI Taxonomy" id="1054297"/>
    <lineage>
        <taxon>Bacteria</taxon>
        <taxon>Bacillati</taxon>
        <taxon>Bacillota</taxon>
        <taxon>Clostridia</taxon>
        <taxon>Eubacteriales</taxon>
        <taxon>Clostridiaceae</taxon>
        <taxon>Clostridium</taxon>
    </lineage>
</organism>
<dbReference type="Pfam" id="PF02575">
    <property type="entry name" value="YbaB_DNA_bd"/>
    <property type="match status" value="1"/>
</dbReference>